<evidence type="ECO:0000256" key="2">
    <source>
        <dbReference type="ARBA" id="ARBA00004496"/>
    </source>
</evidence>
<evidence type="ECO:0000313" key="17">
    <source>
        <dbReference type="Ensembl" id="ENSSHBP00005020328.1"/>
    </source>
</evidence>
<keyword evidence="9" id="KW-0106">Calcium</keyword>
<gene>
    <name evidence="17" type="primary">LOC115602757</name>
</gene>
<dbReference type="PANTHER" id="PTHR11639:SF51">
    <property type="entry name" value="PROTEIN S100-A4"/>
    <property type="match status" value="1"/>
</dbReference>
<dbReference type="Gene3D" id="1.10.238.10">
    <property type="entry name" value="EF-hand"/>
    <property type="match status" value="1"/>
</dbReference>
<keyword evidence="5" id="KW-0963">Cytoplasm</keyword>
<dbReference type="GO" id="GO:0046914">
    <property type="term" value="F:transition metal ion binding"/>
    <property type="evidence" value="ECO:0007669"/>
    <property type="project" value="InterPro"/>
</dbReference>
<dbReference type="SUPFAM" id="SSF47473">
    <property type="entry name" value="EF-hand"/>
    <property type="match status" value="1"/>
</dbReference>
<evidence type="ECO:0000256" key="15">
    <source>
        <dbReference type="ARBA" id="ARBA00056127"/>
    </source>
</evidence>
<dbReference type="KEGG" id="shab:115602757"/>
<comment type="subcellular location">
    <subcellularLocation>
        <location evidence="2">Cytoplasm</location>
    </subcellularLocation>
    <subcellularLocation>
        <location evidence="1">Nucleus</location>
    </subcellularLocation>
    <subcellularLocation>
        <location evidence="3">Secreted</location>
    </subcellularLocation>
</comment>
<dbReference type="InterPro" id="IPR001751">
    <property type="entry name" value="S100/CaBP7/8-like_CS"/>
</dbReference>
<dbReference type="GO" id="GO:0005509">
    <property type="term" value="F:calcium ion binding"/>
    <property type="evidence" value="ECO:0007669"/>
    <property type="project" value="InterPro"/>
</dbReference>
<keyword evidence="11" id="KW-0539">Nucleus</keyword>
<dbReference type="InterPro" id="IPR034325">
    <property type="entry name" value="S-100_dom"/>
</dbReference>
<evidence type="ECO:0000256" key="8">
    <source>
        <dbReference type="ARBA" id="ARBA00022737"/>
    </source>
</evidence>
<reference evidence="17" key="2">
    <citation type="submission" date="2025-09" db="UniProtKB">
        <authorList>
            <consortium name="Ensembl"/>
        </authorList>
    </citation>
    <scope>IDENTIFICATION</scope>
</reference>
<dbReference type="InParanoid" id="A0A672UY27"/>
<keyword evidence="7" id="KW-0479">Metal-binding</keyword>
<dbReference type="CDD" id="cd00213">
    <property type="entry name" value="S-100"/>
    <property type="match status" value="1"/>
</dbReference>
<evidence type="ECO:0000256" key="6">
    <source>
        <dbReference type="ARBA" id="ARBA00022525"/>
    </source>
</evidence>
<dbReference type="GO" id="GO:0048306">
    <property type="term" value="F:calcium-dependent protein binding"/>
    <property type="evidence" value="ECO:0007669"/>
    <property type="project" value="TreeGrafter"/>
</dbReference>
<evidence type="ECO:0000256" key="14">
    <source>
        <dbReference type="ARBA" id="ARBA00032790"/>
    </source>
</evidence>
<evidence type="ECO:0000259" key="16">
    <source>
        <dbReference type="PROSITE" id="PS50222"/>
    </source>
</evidence>
<evidence type="ECO:0000256" key="1">
    <source>
        <dbReference type="ARBA" id="ARBA00004123"/>
    </source>
</evidence>
<evidence type="ECO:0000256" key="11">
    <source>
        <dbReference type="ARBA" id="ARBA00023242"/>
    </source>
</evidence>
<dbReference type="Ensembl" id="ENSSHBT00005024235.1">
    <property type="protein sequence ID" value="ENSSHBP00005020328.1"/>
    <property type="gene ID" value="ENSSHBG00005017347.1"/>
</dbReference>
<dbReference type="AlphaFoldDB" id="A0A672UY27"/>
<dbReference type="PROSITE" id="PS00303">
    <property type="entry name" value="S100_CABP"/>
    <property type="match status" value="1"/>
</dbReference>
<sequence length="169" mass="19298">MGSHGLVGKNEVWVKAPAWSCWESLEARGLHGLCHHGWAINAHRALSAAPWLLAAAWSLLTLVRRRLAMACPLEQALAVMVTTFHKYSGKEGDKYKLSKQELKELLNKELPVFGSKQMDDAEFKRLMNDLDHDKDSEVDFKEYVCFLACITMGFNEFFRDCPTKQLRKK</sequence>
<keyword evidence="18" id="KW-1185">Reference proteome</keyword>
<dbReference type="OrthoDB" id="8881129at2759"/>
<dbReference type="GO" id="GO:0005576">
    <property type="term" value="C:extracellular region"/>
    <property type="evidence" value="ECO:0007669"/>
    <property type="project" value="UniProtKB-SubCell"/>
</dbReference>
<dbReference type="InterPro" id="IPR013787">
    <property type="entry name" value="S100_Ca-bd_sub"/>
</dbReference>
<comment type="function">
    <text evidence="15">Calcium-binding protein that plays a role in various cellular processes including motility, angiogenesis, cell differentiation, apoptosis, and autophagy. Increases cell motility and invasiveness by interacting with non-muscle myosin heavy chain (NMMHC) IIA/MYH9. Mechanistically, promotes filament depolymerization and increases the amount of soluble myosin-IIA, resulting in the formation of stable protrusions facilitating chemotaxis. Also modulates the pro-apoptotic function of TP53 by binding to its C-terminal transactivation domain within the nucleus and reducing its protein levels. Within the extracellular space, stimulates cytokine production including granulocyte colony-stimulating factor and CCL24 from T-lymphocytes. In addition, stimulates T-lymphocyte chemotaxis by acting as a chemoattractant complex with PGLYRP1 that promotes lymphocyte migration via CCR5 and CXCR3 receptors.</text>
</comment>
<evidence type="ECO:0000256" key="4">
    <source>
        <dbReference type="ARBA" id="ARBA00007323"/>
    </source>
</evidence>
<comment type="similarity">
    <text evidence="4">Belongs to the S-100 family.</text>
</comment>
<keyword evidence="6" id="KW-0964">Secreted</keyword>
<reference evidence="17" key="1">
    <citation type="submission" date="2025-08" db="UniProtKB">
        <authorList>
            <consortium name="Ensembl"/>
        </authorList>
    </citation>
    <scope>IDENTIFICATION</scope>
</reference>
<dbReference type="FunFam" id="1.10.238.10:FF:000044">
    <property type="entry name" value="Protein S100"/>
    <property type="match status" value="1"/>
</dbReference>
<proteinExistence type="inferred from homology"/>
<feature type="domain" description="EF-hand" evidence="16">
    <location>
        <begin position="118"/>
        <end position="153"/>
    </location>
</feature>
<dbReference type="SMART" id="SM01394">
    <property type="entry name" value="S_100"/>
    <property type="match status" value="1"/>
</dbReference>
<name>A0A672UY27_STRHB</name>
<dbReference type="PROSITE" id="PS50222">
    <property type="entry name" value="EF_HAND_2"/>
    <property type="match status" value="1"/>
</dbReference>
<evidence type="ECO:0000256" key="7">
    <source>
        <dbReference type="ARBA" id="ARBA00022723"/>
    </source>
</evidence>
<dbReference type="GeneTree" id="ENSGT00940000161276"/>
<dbReference type="InterPro" id="IPR002048">
    <property type="entry name" value="EF_hand_dom"/>
</dbReference>
<dbReference type="GO" id="GO:0005737">
    <property type="term" value="C:cytoplasm"/>
    <property type="evidence" value="ECO:0007669"/>
    <property type="project" value="UniProtKB-SubCell"/>
</dbReference>
<dbReference type="Pfam" id="PF01023">
    <property type="entry name" value="S_100"/>
    <property type="match status" value="1"/>
</dbReference>
<evidence type="ECO:0000256" key="9">
    <source>
        <dbReference type="ARBA" id="ARBA00022837"/>
    </source>
</evidence>
<keyword evidence="8" id="KW-0677">Repeat</keyword>
<dbReference type="Proteomes" id="UP000472266">
    <property type="component" value="Unplaced"/>
</dbReference>
<keyword evidence="10" id="KW-0007">Acetylation</keyword>
<evidence type="ECO:0000256" key="10">
    <source>
        <dbReference type="ARBA" id="ARBA00022990"/>
    </source>
</evidence>
<dbReference type="GeneID" id="115602757"/>
<organism evidence="17 18">
    <name type="scientific">Strigops habroptila</name>
    <name type="common">Kakapo</name>
    <dbReference type="NCBI Taxonomy" id="2489341"/>
    <lineage>
        <taxon>Eukaryota</taxon>
        <taxon>Metazoa</taxon>
        <taxon>Chordata</taxon>
        <taxon>Craniata</taxon>
        <taxon>Vertebrata</taxon>
        <taxon>Euteleostomi</taxon>
        <taxon>Archelosauria</taxon>
        <taxon>Archosauria</taxon>
        <taxon>Dinosauria</taxon>
        <taxon>Saurischia</taxon>
        <taxon>Theropoda</taxon>
        <taxon>Coelurosauria</taxon>
        <taxon>Aves</taxon>
        <taxon>Neognathae</taxon>
        <taxon>Neoaves</taxon>
        <taxon>Telluraves</taxon>
        <taxon>Australaves</taxon>
        <taxon>Psittaciformes</taxon>
        <taxon>Psittacidae</taxon>
        <taxon>Strigops</taxon>
    </lineage>
</organism>
<dbReference type="InterPro" id="IPR011992">
    <property type="entry name" value="EF-hand-dom_pair"/>
</dbReference>
<evidence type="ECO:0000256" key="5">
    <source>
        <dbReference type="ARBA" id="ARBA00022490"/>
    </source>
</evidence>
<accession>A0A672UY27</accession>
<dbReference type="GO" id="GO:0005634">
    <property type="term" value="C:nucleus"/>
    <property type="evidence" value="ECO:0007669"/>
    <property type="project" value="UniProtKB-SubCell"/>
</dbReference>
<dbReference type="PANTHER" id="PTHR11639">
    <property type="entry name" value="S100 CALCIUM-BINDING PROTEIN"/>
    <property type="match status" value="1"/>
</dbReference>
<protein>
    <recommendedName>
        <fullName evidence="12">Protein S100-A4</fullName>
    </recommendedName>
    <alternativeName>
        <fullName evidence="13">Metastasin</fullName>
    </alternativeName>
    <alternativeName>
        <fullName evidence="14">S100 calcium-binding protein A4</fullName>
    </alternativeName>
</protein>
<evidence type="ECO:0000256" key="3">
    <source>
        <dbReference type="ARBA" id="ARBA00004613"/>
    </source>
</evidence>
<evidence type="ECO:0000313" key="18">
    <source>
        <dbReference type="Proteomes" id="UP000472266"/>
    </source>
</evidence>
<dbReference type="RefSeq" id="XP_030330010.1">
    <property type="nucleotide sequence ID" value="XM_030474150.1"/>
</dbReference>
<evidence type="ECO:0000256" key="13">
    <source>
        <dbReference type="ARBA" id="ARBA00031687"/>
    </source>
</evidence>
<evidence type="ECO:0000256" key="12">
    <source>
        <dbReference type="ARBA" id="ARBA00023809"/>
    </source>
</evidence>